<dbReference type="RefSeq" id="WP_350258804.1">
    <property type="nucleotide sequence ID" value="NZ_CP138335.1"/>
</dbReference>
<dbReference type="GO" id="GO:0046872">
    <property type="term" value="F:metal ion binding"/>
    <property type="evidence" value="ECO:0007669"/>
    <property type="project" value="UniProtKB-UniRule"/>
</dbReference>
<dbReference type="EMBL" id="CP138335">
    <property type="protein sequence ID" value="XBW08604.1"/>
    <property type="molecule type" value="Genomic_DNA"/>
</dbReference>
<dbReference type="GO" id="GO:0043571">
    <property type="term" value="P:maintenance of CRISPR repeat elements"/>
    <property type="evidence" value="ECO:0007669"/>
    <property type="project" value="UniProtKB-UniRule"/>
</dbReference>
<evidence type="ECO:0000256" key="7">
    <source>
        <dbReference type="ARBA" id="ARBA00023125"/>
    </source>
</evidence>
<comment type="cofactor">
    <cofactor evidence="10">
        <name>Mg(2+)</name>
        <dbReference type="ChEBI" id="CHEBI:18420"/>
    </cofactor>
    <cofactor evidence="10">
        <name>Mn(2+)</name>
        <dbReference type="ChEBI" id="CHEBI:29035"/>
    </cofactor>
</comment>
<keyword evidence="5 10" id="KW-0460">Magnesium</keyword>
<dbReference type="NCBIfam" id="TIGR03639">
    <property type="entry name" value="cas1_NMENI"/>
    <property type="match status" value="1"/>
</dbReference>
<evidence type="ECO:0000313" key="11">
    <source>
        <dbReference type="EMBL" id="XBW08604.1"/>
    </source>
</evidence>
<keyword evidence="4 10" id="KW-0378">Hydrolase</keyword>
<keyword evidence="1 10" id="KW-0540">Nuclease</keyword>
<sequence length="305" mass="32786">MALQWRVADCSDLQCSIRSLRGQILVEAADRQPTYLPVAELAVLLVGPSTQLSTGVLHLLANNDVAVLVTDWRRIPVSALHTWGKHTRVGARTAAQVAASQPKKKALWASIVKAKIRGQANVLKALERRGAPTLENLARQVRSGDPGNLEAQAARLYWECLYADQSFARQPGSGEGANACLDYGYAILRGVGIRAVFSAGLSPTIGVFHRGRSNAFNLVDDLIEPFRPVVDQITAGLPGGSSPEAPGVKRLLVSSIDRQFTSTGLSVAAEFERLAQAVGRYYEGDVARVNVNYWGGNLGLATCNE</sequence>
<dbReference type="GO" id="GO:0003677">
    <property type="term" value="F:DNA binding"/>
    <property type="evidence" value="ECO:0007669"/>
    <property type="project" value="UniProtKB-KW"/>
</dbReference>
<feature type="binding site" evidence="10">
    <location>
        <position position="209"/>
    </location>
    <ligand>
        <name>Mn(2+)</name>
        <dbReference type="ChEBI" id="CHEBI:29035"/>
    </ligand>
</feature>
<dbReference type="AlphaFoldDB" id="A0AAU7V9A8"/>
<dbReference type="PANTHER" id="PTHR34353">
    <property type="entry name" value="CRISPR-ASSOCIATED ENDONUCLEASE CAS1 1"/>
    <property type="match status" value="1"/>
</dbReference>
<dbReference type="InterPro" id="IPR019855">
    <property type="entry name" value="CRISPR-assoc_Cas1_NMENI"/>
</dbReference>
<keyword evidence="8 10" id="KW-0464">Manganese</keyword>
<keyword evidence="2 10" id="KW-0479">Metal-binding</keyword>
<keyword evidence="6 10" id="KW-0051">Antiviral defense</keyword>
<feature type="binding site" evidence="10">
    <location>
        <position position="224"/>
    </location>
    <ligand>
        <name>Mn(2+)</name>
        <dbReference type="ChEBI" id="CHEBI:29035"/>
    </ligand>
</feature>
<keyword evidence="7 10" id="KW-0238">DNA-binding</keyword>
<gene>
    <name evidence="10 11" type="primary">cas1</name>
    <name evidence="11" type="ORF">SAC06_03325</name>
</gene>
<comment type="similarity">
    <text evidence="10">Belongs to the CRISPR-associated endonuclease Cas1 family.</text>
</comment>
<name>A0AAU7V9A8_9ACTO</name>
<dbReference type="NCBIfam" id="TIGR00287">
    <property type="entry name" value="cas1"/>
    <property type="match status" value="1"/>
</dbReference>
<dbReference type="Gene3D" id="1.20.120.920">
    <property type="entry name" value="CRISPR-associated endonuclease Cas1, C-terminal domain"/>
    <property type="match status" value="1"/>
</dbReference>
<dbReference type="HAMAP" id="MF_01470">
    <property type="entry name" value="Cas1"/>
    <property type="match status" value="1"/>
</dbReference>
<feature type="binding site" evidence="10">
    <location>
        <position position="150"/>
    </location>
    <ligand>
        <name>Mn(2+)</name>
        <dbReference type="ChEBI" id="CHEBI:29035"/>
    </ligand>
</feature>
<dbReference type="GO" id="GO:0004520">
    <property type="term" value="F:DNA endonuclease activity"/>
    <property type="evidence" value="ECO:0007669"/>
    <property type="project" value="InterPro"/>
</dbReference>
<dbReference type="InterPro" id="IPR042206">
    <property type="entry name" value="CRISPR-assoc_Cas1_C"/>
</dbReference>
<organism evidence="11">
    <name type="scientific">Scrofimicrobium appendicitidis</name>
    <dbReference type="NCBI Taxonomy" id="3079930"/>
    <lineage>
        <taxon>Bacteria</taxon>
        <taxon>Bacillati</taxon>
        <taxon>Actinomycetota</taxon>
        <taxon>Actinomycetes</taxon>
        <taxon>Actinomycetales</taxon>
        <taxon>Actinomycetaceae</taxon>
        <taxon>Scrofimicrobium</taxon>
    </lineage>
</organism>
<comment type="subunit">
    <text evidence="9 10">Homodimer, forms a heterotetramer with a Cas2 homodimer.</text>
</comment>
<evidence type="ECO:0000256" key="10">
    <source>
        <dbReference type="HAMAP-Rule" id="MF_01470"/>
    </source>
</evidence>
<evidence type="ECO:0000256" key="3">
    <source>
        <dbReference type="ARBA" id="ARBA00022759"/>
    </source>
</evidence>
<dbReference type="GO" id="GO:0051607">
    <property type="term" value="P:defense response to virus"/>
    <property type="evidence" value="ECO:0007669"/>
    <property type="project" value="UniProtKB-UniRule"/>
</dbReference>
<evidence type="ECO:0000256" key="1">
    <source>
        <dbReference type="ARBA" id="ARBA00022722"/>
    </source>
</evidence>
<proteinExistence type="inferred from homology"/>
<dbReference type="GO" id="GO:0016787">
    <property type="term" value="F:hydrolase activity"/>
    <property type="evidence" value="ECO:0007669"/>
    <property type="project" value="UniProtKB-KW"/>
</dbReference>
<evidence type="ECO:0000256" key="9">
    <source>
        <dbReference type="ARBA" id="ARBA00038592"/>
    </source>
</evidence>
<protein>
    <recommendedName>
        <fullName evidence="10">CRISPR-associated endonuclease Cas1</fullName>
        <ecNumber evidence="10">3.1.-.-</ecNumber>
    </recommendedName>
</protein>
<dbReference type="InterPro" id="IPR002729">
    <property type="entry name" value="CRISPR-assoc_Cas1"/>
</dbReference>
<reference evidence="11" key="1">
    <citation type="submission" date="2023-11" db="EMBL/GenBank/DDBJ databases">
        <title>Scrofimicrobium hongkongense sp. nov., isolated from a patient with peritonitis.</title>
        <authorList>
            <person name="Lao H.Y."/>
            <person name="Wong A.Y.P."/>
            <person name="Ng T.L."/>
            <person name="Wong R.Y.L."/>
            <person name="Yau M.C.Y."/>
            <person name="Lam J.Y.W."/>
            <person name="Siu G.K.H."/>
        </authorList>
    </citation>
    <scope>NUCLEOTIDE SEQUENCE</scope>
    <source>
        <strain evidence="11">R131</strain>
    </source>
</reference>
<evidence type="ECO:0000256" key="8">
    <source>
        <dbReference type="ARBA" id="ARBA00023211"/>
    </source>
</evidence>
<evidence type="ECO:0000256" key="2">
    <source>
        <dbReference type="ARBA" id="ARBA00022723"/>
    </source>
</evidence>
<dbReference type="PANTHER" id="PTHR34353:SF2">
    <property type="entry name" value="CRISPR-ASSOCIATED ENDONUCLEASE CAS1 1"/>
    <property type="match status" value="1"/>
</dbReference>
<evidence type="ECO:0000256" key="4">
    <source>
        <dbReference type="ARBA" id="ARBA00022801"/>
    </source>
</evidence>
<dbReference type="InterPro" id="IPR050646">
    <property type="entry name" value="Cas1"/>
</dbReference>
<dbReference type="Pfam" id="PF01867">
    <property type="entry name" value="Cas_Cas1"/>
    <property type="match status" value="1"/>
</dbReference>
<evidence type="ECO:0000256" key="5">
    <source>
        <dbReference type="ARBA" id="ARBA00022842"/>
    </source>
</evidence>
<comment type="function">
    <text evidence="10">CRISPR (clustered regularly interspaced short palindromic repeat), is an adaptive immune system that provides protection against mobile genetic elements (viruses, transposable elements and conjugative plasmids). CRISPR clusters contain spacers, sequences complementary to antecedent mobile elements, and target invading nucleic acids. CRISPR clusters are transcribed and processed into CRISPR RNA (crRNA). Acts as a dsDNA endonuclease. Involved in the integration of spacer DNA into the CRISPR cassette.</text>
</comment>
<keyword evidence="3 10" id="KW-0255">Endonuclease</keyword>
<dbReference type="EC" id="3.1.-.-" evidence="10"/>
<evidence type="ECO:0000256" key="6">
    <source>
        <dbReference type="ARBA" id="ARBA00023118"/>
    </source>
</evidence>
<dbReference type="KEGG" id="sapp:SAC06_03325"/>
<accession>A0AAU7V9A8</accession>